<comment type="similarity">
    <text evidence="2">Belongs to the importin beta family. Importin beta-1 subfamily.</text>
</comment>
<dbReference type="GO" id="GO:0006606">
    <property type="term" value="P:protein import into nucleus"/>
    <property type="evidence" value="ECO:0007669"/>
    <property type="project" value="InterPro"/>
</dbReference>
<reference evidence="8 9" key="1">
    <citation type="journal article" date="2011" name="Proc. Natl. Acad. Sci. U.S.A.">
        <title>Niche of harmful alga Aureococcus anophagefferens revealed through ecogenomics.</title>
        <authorList>
            <person name="Gobler C.J."/>
            <person name="Berry D.L."/>
            <person name="Dyhrman S.T."/>
            <person name="Wilhelm S.W."/>
            <person name="Salamov A."/>
            <person name="Lobanov A.V."/>
            <person name="Zhang Y."/>
            <person name="Collier J.L."/>
            <person name="Wurch L.L."/>
            <person name="Kustka A.B."/>
            <person name="Dill B.D."/>
            <person name="Shah M."/>
            <person name="VerBerkmoes N.C."/>
            <person name="Kuo A."/>
            <person name="Terry A."/>
            <person name="Pangilinan J."/>
            <person name="Lindquist E.A."/>
            <person name="Lucas S."/>
            <person name="Paulsen I.T."/>
            <person name="Hattenrath-Lehmann T.K."/>
            <person name="Talmage S.C."/>
            <person name="Walker E.A."/>
            <person name="Koch F."/>
            <person name="Burson A.M."/>
            <person name="Marcoval M.A."/>
            <person name="Tang Y.Z."/>
            <person name="Lecleir G.R."/>
            <person name="Coyne K.J."/>
            <person name="Berg G.M."/>
            <person name="Bertrand E.M."/>
            <person name="Saito M.A."/>
            <person name="Gladyshev V.N."/>
            <person name="Grigoriev I.V."/>
        </authorList>
    </citation>
    <scope>NUCLEOTIDE SEQUENCE [LARGE SCALE GENOMIC DNA]</scope>
    <source>
        <strain evidence="9">CCMP 1984</strain>
    </source>
</reference>
<dbReference type="GO" id="GO:0005737">
    <property type="term" value="C:cytoplasm"/>
    <property type="evidence" value="ECO:0007669"/>
    <property type="project" value="UniProtKB-SubCell"/>
</dbReference>
<keyword evidence="4" id="KW-0963">Cytoplasm</keyword>
<evidence type="ECO:0000256" key="2">
    <source>
        <dbReference type="ARBA" id="ARBA00010907"/>
    </source>
</evidence>
<dbReference type="GeneID" id="20222548"/>
<dbReference type="KEGG" id="aaf:AURANDRAFT_55562"/>
<evidence type="ECO:0000256" key="1">
    <source>
        <dbReference type="ARBA" id="ARBA00004496"/>
    </source>
</evidence>
<evidence type="ECO:0000313" key="9">
    <source>
        <dbReference type="Proteomes" id="UP000002729"/>
    </source>
</evidence>
<dbReference type="RefSeq" id="XP_009041959.1">
    <property type="nucleotide sequence ID" value="XM_009043711.1"/>
</dbReference>
<dbReference type="InterPro" id="IPR011989">
    <property type="entry name" value="ARM-like"/>
</dbReference>
<dbReference type="Pfam" id="PF03810">
    <property type="entry name" value="IBN_N"/>
    <property type="match status" value="1"/>
</dbReference>
<dbReference type="EMBL" id="GL833175">
    <property type="protein sequence ID" value="EGB03348.1"/>
    <property type="molecule type" value="Genomic_DNA"/>
</dbReference>
<dbReference type="FunCoup" id="F0YNG8">
    <property type="interactions" value="551"/>
</dbReference>
<dbReference type="InterPro" id="IPR058584">
    <property type="entry name" value="IMB1_TNPO1-like_TPR"/>
</dbReference>
<name>F0YNG8_AURAN</name>
<proteinExistence type="inferred from homology"/>
<keyword evidence="5" id="KW-0677">Repeat</keyword>
<evidence type="ECO:0000256" key="5">
    <source>
        <dbReference type="ARBA" id="ARBA00022737"/>
    </source>
</evidence>
<dbReference type="Pfam" id="PF13513">
    <property type="entry name" value="HEAT_EZ"/>
    <property type="match status" value="1"/>
</dbReference>
<evidence type="ECO:0000256" key="6">
    <source>
        <dbReference type="ARBA" id="ARBA00022927"/>
    </source>
</evidence>
<dbReference type="GO" id="GO:0031267">
    <property type="term" value="F:small GTPase binding"/>
    <property type="evidence" value="ECO:0007669"/>
    <property type="project" value="InterPro"/>
</dbReference>
<dbReference type="AlphaFoldDB" id="F0YNG8"/>
<organism evidence="9">
    <name type="scientific">Aureococcus anophagefferens</name>
    <name type="common">Harmful bloom alga</name>
    <dbReference type="NCBI Taxonomy" id="44056"/>
    <lineage>
        <taxon>Eukaryota</taxon>
        <taxon>Sar</taxon>
        <taxon>Stramenopiles</taxon>
        <taxon>Ochrophyta</taxon>
        <taxon>Pelagophyceae</taxon>
        <taxon>Pelagomonadales</taxon>
        <taxon>Pelagomonadaceae</taxon>
        <taxon>Aureococcus</taxon>
    </lineage>
</organism>
<dbReference type="Proteomes" id="UP000002729">
    <property type="component" value="Unassembled WGS sequence"/>
</dbReference>
<evidence type="ECO:0000256" key="3">
    <source>
        <dbReference type="ARBA" id="ARBA00022448"/>
    </source>
</evidence>
<dbReference type="InterPro" id="IPR040122">
    <property type="entry name" value="Importin_beta"/>
</dbReference>
<dbReference type="PROSITE" id="PS50166">
    <property type="entry name" value="IMPORTIN_B_NT"/>
    <property type="match status" value="1"/>
</dbReference>
<protein>
    <recommendedName>
        <fullName evidence="7">Importin N-terminal domain-containing protein</fullName>
    </recommendedName>
</protein>
<sequence length="865" mass="96664">MRELSSILLNAQSQDVNARNSAEQQLKQWETQSLAQFMVALAQELAGEGLDGNSRQLAGLHLKNLLFARDSYIASEKKKRWYSTVDAHSRARIKALSLEALRSQVEQAAHSGAQVVAKIGAIELQEKQWPELLSQLLRNMTAVDVVNSNLLKTVTLETLGYMCEELEEESVEQLETNQILTAIVDGMREDRVDSVRLAASRALLNSLVFTRHNFDNETERTMIMQVVCSATKSPDERLRVVAFESLARVASLYYERLPQYIEALFTLTLVAIQQDKEEQVSMMAVEFWSTLCEEEMEIIEEGTQEGQLQEPQVTPQRECARYVQAAATHIVPVLLQSTLVKQDEDADEDAWNISAAGAICLGLVAQTVGDIIVADVLAFVEANILHSEWRRREASIMAFGQILEGPKPDTLAGPVQTAMPVLIRSLRDEHILVKDTTAWTLARICELHAQRIPQGYLQPLVEQLSNALQDSSRVAAQACFAVHNLAQAFEHAPRHGETNALSPFFHPLLTQLLAATERRDWQDHNLRGQAYEAVNMLIQNHALDTRPVVIQVMQVVLQRLHGTFSMPIISQDDKEERDQLQSLLCSVMQVITRGIDREIIPFCDHIVTLLLQVLNNQNAVASEEAFMAMGAVASTIDHGFEKYIGELFPFLLKGLRNYVEWQVCSAAVGTTGDICRALEIQILPYCDDIICCLLEDLQNPALNRQVKPAVLSCFGDIALAIGANFIKYLPSTFQMLDQAARTKLSSDDDELIEYLSSLREGILEAYIGITQGLNDGRNSSLIIPQLENIFQFLQLVARENDDESITKNCIGLIGDLAVLLMQHAGEVAPFFRQPTVNDMISEGLRVANLHDIAQWAQTKCDELLR</sequence>
<comment type="subcellular location">
    <subcellularLocation>
        <location evidence="1">Cytoplasm</location>
    </subcellularLocation>
</comment>
<feature type="domain" description="Importin N-terminal" evidence="7">
    <location>
        <begin position="22"/>
        <end position="103"/>
    </location>
</feature>
<dbReference type="Gene3D" id="1.25.10.10">
    <property type="entry name" value="Leucine-rich Repeat Variant"/>
    <property type="match status" value="1"/>
</dbReference>
<evidence type="ECO:0000256" key="4">
    <source>
        <dbReference type="ARBA" id="ARBA00022490"/>
    </source>
</evidence>
<dbReference type="InParanoid" id="F0YNG8"/>
<keyword evidence="6" id="KW-0653">Protein transport</keyword>
<gene>
    <name evidence="8" type="ORF">AURANDRAFT_55562</name>
</gene>
<dbReference type="InterPro" id="IPR016024">
    <property type="entry name" value="ARM-type_fold"/>
</dbReference>
<dbReference type="OrthoDB" id="10263328at2759"/>
<dbReference type="eggNOG" id="KOG1241">
    <property type="taxonomic scope" value="Eukaryota"/>
</dbReference>
<dbReference type="PANTHER" id="PTHR10527">
    <property type="entry name" value="IMPORTIN BETA"/>
    <property type="match status" value="1"/>
</dbReference>
<evidence type="ECO:0000259" key="7">
    <source>
        <dbReference type="PROSITE" id="PS50166"/>
    </source>
</evidence>
<evidence type="ECO:0000313" key="8">
    <source>
        <dbReference type="EMBL" id="EGB03348.1"/>
    </source>
</evidence>
<dbReference type="InterPro" id="IPR001494">
    <property type="entry name" value="Importin-beta_N"/>
</dbReference>
<dbReference type="SUPFAM" id="SSF48371">
    <property type="entry name" value="ARM repeat"/>
    <property type="match status" value="1"/>
</dbReference>
<dbReference type="OMA" id="QQYQERW"/>
<keyword evidence="9" id="KW-1185">Reference proteome</keyword>
<dbReference type="Pfam" id="PF25574">
    <property type="entry name" value="TPR_IMB1"/>
    <property type="match status" value="1"/>
</dbReference>
<accession>F0YNG8</accession>
<dbReference type="FunFam" id="1.25.10.10:FF:000027">
    <property type="entry name" value="Importin subunit beta-1"/>
    <property type="match status" value="1"/>
</dbReference>
<dbReference type="SMART" id="SM00913">
    <property type="entry name" value="IBN_N"/>
    <property type="match status" value="1"/>
</dbReference>
<keyword evidence="3" id="KW-0813">Transport</keyword>